<dbReference type="AlphaFoldDB" id="A0A7V0MZH0"/>
<keyword evidence="2 6" id="KW-0032">Aminotransferase</keyword>
<dbReference type="PANTHER" id="PTHR11986:SF79">
    <property type="entry name" value="ACETYLORNITHINE AMINOTRANSFERASE, MITOCHONDRIAL"/>
    <property type="match status" value="1"/>
</dbReference>
<dbReference type="InterPro" id="IPR015421">
    <property type="entry name" value="PyrdxlP-dep_Trfase_major"/>
</dbReference>
<dbReference type="SUPFAM" id="SSF53383">
    <property type="entry name" value="PLP-dependent transferases"/>
    <property type="match status" value="1"/>
</dbReference>
<comment type="caution">
    <text evidence="6">The sequence shown here is derived from an EMBL/GenBank/DDBJ whole genome shotgun (WGS) entry which is preliminary data.</text>
</comment>
<organism evidence="6">
    <name type="scientific">Aerophobetes bacterium</name>
    <dbReference type="NCBI Taxonomy" id="2030807"/>
    <lineage>
        <taxon>Bacteria</taxon>
        <taxon>Candidatus Aerophobota</taxon>
    </lineage>
</organism>
<dbReference type="CDD" id="cd00610">
    <property type="entry name" value="OAT_like"/>
    <property type="match status" value="1"/>
</dbReference>
<reference evidence="6" key="1">
    <citation type="journal article" date="2020" name="mSystems">
        <title>Genome- and Community-Level Interaction Insights into Carbon Utilization and Element Cycling Functions of Hydrothermarchaeota in Hydrothermal Sediment.</title>
        <authorList>
            <person name="Zhou Z."/>
            <person name="Liu Y."/>
            <person name="Xu W."/>
            <person name="Pan J."/>
            <person name="Luo Z.H."/>
            <person name="Li M."/>
        </authorList>
    </citation>
    <scope>NUCLEOTIDE SEQUENCE [LARGE SCALE GENOMIC DNA]</scope>
    <source>
        <strain evidence="6">HyVt-219</strain>
    </source>
</reference>
<gene>
    <name evidence="6" type="ORF">ENG47_03925</name>
</gene>
<accession>A0A7V0MZH0</accession>
<dbReference type="GO" id="GO:0042802">
    <property type="term" value="F:identical protein binding"/>
    <property type="evidence" value="ECO:0007669"/>
    <property type="project" value="TreeGrafter"/>
</dbReference>
<comment type="cofactor">
    <cofactor evidence="1">
        <name>pyridoxal 5'-phosphate</name>
        <dbReference type="ChEBI" id="CHEBI:597326"/>
    </cofactor>
</comment>
<dbReference type="Pfam" id="PF00202">
    <property type="entry name" value="Aminotran_3"/>
    <property type="match status" value="1"/>
</dbReference>
<keyword evidence="4 5" id="KW-0663">Pyridoxal phosphate</keyword>
<keyword evidence="3" id="KW-0808">Transferase</keyword>
<proteinExistence type="inferred from homology"/>
<dbReference type="Gene3D" id="3.90.1150.10">
    <property type="entry name" value="Aspartate Aminotransferase, domain 1"/>
    <property type="match status" value="1"/>
</dbReference>
<protein>
    <submittedName>
        <fullName evidence="6">Aspartate aminotransferase family protein</fullName>
    </submittedName>
</protein>
<dbReference type="Gene3D" id="3.40.640.10">
    <property type="entry name" value="Type I PLP-dependent aspartate aminotransferase-like (Major domain)"/>
    <property type="match status" value="1"/>
</dbReference>
<evidence type="ECO:0000256" key="4">
    <source>
        <dbReference type="ARBA" id="ARBA00022898"/>
    </source>
</evidence>
<dbReference type="Proteomes" id="UP000885660">
    <property type="component" value="Unassembled WGS sequence"/>
</dbReference>
<dbReference type="PANTHER" id="PTHR11986">
    <property type="entry name" value="AMINOTRANSFERASE CLASS III"/>
    <property type="match status" value="1"/>
</dbReference>
<dbReference type="InterPro" id="IPR015422">
    <property type="entry name" value="PyrdxlP-dep_Trfase_small"/>
</dbReference>
<sequence length="463" mass="51546">MERSVLVKGAFPGPKTQKILQELKKYESRGEIYFNNYEIPPVISEAKGVYVKDVDGNVYLDLTSGFAALNVGHCHPKLIEAAINQMKKVHHTAMLPVEDRAKLVEKLSQIAPGSLKGNCKVQLDVSGTNAIEIAIKLAKLYTKRPIIISFYGAYHGRSFGTLAVTSDAFWRAGVYPIMPGGVQVPYPYCYRCYFGLEYPNCELRCLKFLERILTDPKCGLRNEKRDANLVAAILMEPSQGASGYVIPPDEFWPGIRELCDKYDILLIDDEIQMGWGRSGKMFAIENWGVTPDIMVVGKSMSGGVIPVAATIARTEIMDVFQPNHQSVTFGGTPVACAVSSTMIDLLEEEKLADRAEKLGKYFLEELKNLQTYHPLIGHVEGKGLMIGMEFVRDRKTKEPASNETKMIIREAIKRGLILTISGYYGNRINIVAPLIIEKDEIDKAIEILDETINVAEKKIFKGG</sequence>
<dbReference type="InterPro" id="IPR005814">
    <property type="entry name" value="Aminotrans_3"/>
</dbReference>
<comment type="similarity">
    <text evidence="5">Belongs to the class-III pyridoxal-phosphate-dependent aminotransferase family.</text>
</comment>
<evidence type="ECO:0000256" key="2">
    <source>
        <dbReference type="ARBA" id="ARBA00022576"/>
    </source>
</evidence>
<evidence type="ECO:0000256" key="5">
    <source>
        <dbReference type="RuleBase" id="RU003560"/>
    </source>
</evidence>
<evidence type="ECO:0000256" key="1">
    <source>
        <dbReference type="ARBA" id="ARBA00001933"/>
    </source>
</evidence>
<dbReference type="GO" id="GO:0008483">
    <property type="term" value="F:transaminase activity"/>
    <property type="evidence" value="ECO:0007669"/>
    <property type="project" value="UniProtKB-KW"/>
</dbReference>
<evidence type="ECO:0000313" key="6">
    <source>
        <dbReference type="EMBL" id="HDN84889.1"/>
    </source>
</evidence>
<name>A0A7V0MZH0_UNCAE</name>
<dbReference type="PIRSF" id="PIRSF000521">
    <property type="entry name" value="Transaminase_4ab_Lys_Orn"/>
    <property type="match status" value="1"/>
</dbReference>
<dbReference type="GO" id="GO:0030170">
    <property type="term" value="F:pyridoxal phosphate binding"/>
    <property type="evidence" value="ECO:0007669"/>
    <property type="project" value="InterPro"/>
</dbReference>
<dbReference type="InterPro" id="IPR015424">
    <property type="entry name" value="PyrdxlP-dep_Trfase"/>
</dbReference>
<evidence type="ECO:0000256" key="3">
    <source>
        <dbReference type="ARBA" id="ARBA00022679"/>
    </source>
</evidence>
<dbReference type="EMBL" id="DRBC01000236">
    <property type="protein sequence ID" value="HDN84889.1"/>
    <property type="molecule type" value="Genomic_DNA"/>
</dbReference>
<dbReference type="InterPro" id="IPR050103">
    <property type="entry name" value="Class-III_PLP-dep_AT"/>
</dbReference>